<name>A0A388L2F2_CHABU</name>
<keyword evidence="2" id="KW-1185">Reference proteome</keyword>
<dbReference type="AlphaFoldDB" id="A0A388L2F2"/>
<protein>
    <submittedName>
        <fullName evidence="1">Uncharacterized protein</fullName>
    </submittedName>
</protein>
<evidence type="ECO:0000313" key="1">
    <source>
        <dbReference type="EMBL" id="GBG76504.1"/>
    </source>
</evidence>
<gene>
    <name evidence="1" type="ORF">CBR_g22252</name>
</gene>
<comment type="caution">
    <text evidence="1">The sequence shown here is derived from an EMBL/GenBank/DDBJ whole genome shotgun (WGS) entry which is preliminary data.</text>
</comment>
<proteinExistence type="predicted"/>
<sequence length="66" mass="7442">MLRVLSPDIGLSPLLFLFFPSPCARYSILRLESRVMGNHLAWFDNAIWGFNALGMPGRLCSQVVMD</sequence>
<dbReference type="Gramene" id="GBG76504">
    <property type="protein sequence ID" value="GBG76504"/>
    <property type="gene ID" value="CBR_g22252"/>
</dbReference>
<dbReference type="EMBL" id="BFEA01000246">
    <property type="protein sequence ID" value="GBG76504.1"/>
    <property type="molecule type" value="Genomic_DNA"/>
</dbReference>
<accession>A0A388L2F2</accession>
<reference evidence="1 2" key="1">
    <citation type="journal article" date="2018" name="Cell">
        <title>The Chara Genome: Secondary Complexity and Implications for Plant Terrestrialization.</title>
        <authorList>
            <person name="Nishiyama T."/>
            <person name="Sakayama H."/>
            <person name="Vries J.D."/>
            <person name="Buschmann H."/>
            <person name="Saint-Marcoux D."/>
            <person name="Ullrich K.K."/>
            <person name="Haas F.B."/>
            <person name="Vanderstraeten L."/>
            <person name="Becker D."/>
            <person name="Lang D."/>
            <person name="Vosolsobe S."/>
            <person name="Rombauts S."/>
            <person name="Wilhelmsson P.K.I."/>
            <person name="Janitza P."/>
            <person name="Kern R."/>
            <person name="Heyl A."/>
            <person name="Rumpler F."/>
            <person name="Villalobos L.I.A.C."/>
            <person name="Clay J.M."/>
            <person name="Skokan R."/>
            <person name="Toyoda A."/>
            <person name="Suzuki Y."/>
            <person name="Kagoshima H."/>
            <person name="Schijlen E."/>
            <person name="Tajeshwar N."/>
            <person name="Catarino B."/>
            <person name="Hetherington A.J."/>
            <person name="Saltykova A."/>
            <person name="Bonnot C."/>
            <person name="Breuninger H."/>
            <person name="Symeonidi A."/>
            <person name="Radhakrishnan G.V."/>
            <person name="Van Nieuwerburgh F."/>
            <person name="Deforce D."/>
            <person name="Chang C."/>
            <person name="Karol K.G."/>
            <person name="Hedrich R."/>
            <person name="Ulvskov P."/>
            <person name="Glockner G."/>
            <person name="Delwiche C.F."/>
            <person name="Petrasek J."/>
            <person name="Van de Peer Y."/>
            <person name="Friml J."/>
            <person name="Beilby M."/>
            <person name="Dolan L."/>
            <person name="Kohara Y."/>
            <person name="Sugano S."/>
            <person name="Fujiyama A."/>
            <person name="Delaux P.-M."/>
            <person name="Quint M."/>
            <person name="TheiBen G."/>
            <person name="Hagemann M."/>
            <person name="Harholt J."/>
            <person name="Dunand C."/>
            <person name="Zachgo S."/>
            <person name="Langdale J."/>
            <person name="Maumus F."/>
            <person name="Straeten D.V.D."/>
            <person name="Gould S.B."/>
            <person name="Rensing S.A."/>
        </authorList>
    </citation>
    <scope>NUCLEOTIDE SEQUENCE [LARGE SCALE GENOMIC DNA]</scope>
    <source>
        <strain evidence="1 2">S276</strain>
    </source>
</reference>
<dbReference type="Proteomes" id="UP000265515">
    <property type="component" value="Unassembled WGS sequence"/>
</dbReference>
<organism evidence="1 2">
    <name type="scientific">Chara braunii</name>
    <name type="common">Braun's stonewort</name>
    <dbReference type="NCBI Taxonomy" id="69332"/>
    <lineage>
        <taxon>Eukaryota</taxon>
        <taxon>Viridiplantae</taxon>
        <taxon>Streptophyta</taxon>
        <taxon>Charophyceae</taxon>
        <taxon>Charales</taxon>
        <taxon>Characeae</taxon>
        <taxon>Chara</taxon>
    </lineage>
</organism>
<evidence type="ECO:0000313" key="2">
    <source>
        <dbReference type="Proteomes" id="UP000265515"/>
    </source>
</evidence>